<evidence type="ECO:0000313" key="2">
    <source>
        <dbReference type="EMBL" id="PNH08740.1"/>
    </source>
</evidence>
<feature type="region of interest" description="Disordered" evidence="1">
    <location>
        <begin position="687"/>
        <end position="713"/>
    </location>
</feature>
<feature type="region of interest" description="Disordered" evidence="1">
    <location>
        <begin position="1004"/>
        <end position="1024"/>
    </location>
</feature>
<feature type="region of interest" description="Disordered" evidence="1">
    <location>
        <begin position="107"/>
        <end position="219"/>
    </location>
</feature>
<feature type="compositionally biased region" description="Low complexity" evidence="1">
    <location>
        <begin position="402"/>
        <end position="416"/>
    </location>
</feature>
<name>A0A2J8A8B5_9CHLO</name>
<feature type="compositionally biased region" description="Low complexity" evidence="1">
    <location>
        <begin position="152"/>
        <end position="177"/>
    </location>
</feature>
<proteinExistence type="predicted"/>
<accession>A0A2J8A8B5</accession>
<dbReference type="OrthoDB" id="550248at2759"/>
<feature type="region of interest" description="Disordered" evidence="1">
    <location>
        <begin position="241"/>
        <end position="265"/>
    </location>
</feature>
<dbReference type="AlphaFoldDB" id="A0A2J8A8B5"/>
<evidence type="ECO:0000313" key="3">
    <source>
        <dbReference type="Proteomes" id="UP000236333"/>
    </source>
</evidence>
<feature type="compositionally biased region" description="Low complexity" evidence="1">
    <location>
        <begin position="374"/>
        <end position="390"/>
    </location>
</feature>
<feature type="compositionally biased region" description="Polar residues" evidence="1">
    <location>
        <begin position="425"/>
        <end position="438"/>
    </location>
</feature>
<feature type="region of interest" description="Disordered" evidence="1">
    <location>
        <begin position="1118"/>
        <end position="1142"/>
    </location>
</feature>
<dbReference type="EMBL" id="PGGS01000117">
    <property type="protein sequence ID" value="PNH08740.1"/>
    <property type="molecule type" value="Genomic_DNA"/>
</dbReference>
<reference evidence="2 3" key="1">
    <citation type="journal article" date="2017" name="Mol. Biol. Evol.">
        <title>The 4-celled Tetrabaena socialis nuclear genome reveals the essential components for genetic control of cell number at the origin of multicellularity in the volvocine lineage.</title>
        <authorList>
            <person name="Featherston J."/>
            <person name="Arakaki Y."/>
            <person name="Hanschen E.R."/>
            <person name="Ferris P.J."/>
            <person name="Michod R.E."/>
            <person name="Olson B.J.S.C."/>
            <person name="Nozaki H."/>
            <person name="Durand P.M."/>
        </authorList>
    </citation>
    <scope>NUCLEOTIDE SEQUENCE [LARGE SCALE GENOMIC DNA]</scope>
    <source>
        <strain evidence="2 3">NIES-571</strain>
    </source>
</reference>
<feature type="region of interest" description="Disordered" evidence="1">
    <location>
        <begin position="726"/>
        <end position="761"/>
    </location>
</feature>
<feature type="compositionally biased region" description="Low complexity" evidence="1">
    <location>
        <begin position="1124"/>
        <end position="1134"/>
    </location>
</feature>
<keyword evidence="3" id="KW-1185">Reference proteome</keyword>
<sequence>MLVARLPDGLSPVSPASGCPSARAPKPRTATGEDPLDHGRASVEWAAPRHAPDADFDRLLTSLLTDHCDEAGAKNSGHLHPALPTGSAAALGWDSCHASPFHWPAGGRVPSGSGETPYPGDGCSAAAIPPLAGSRHKPALHAPASANLTQPAASSKQQPRRSSSSSPFPQQQQQPAADDCQAPHRLSASPPHQQAAWRPWKHDEDSGPEPSEAAAVGHHSASCLAPDGFGAAVAHAGHPARAPITTLPPHASSQPSQPQPRAGWWSSSAVKLEAEEGFMPCTVALPPPVLSPRAGGSCPSGLSSDRGCSAESSRPAILASMSSVLPASLGSSHPGCHSPNGGSMAEPSVPADLAPAAPGELAQARAAPGEQGRTADTAGSAADGTGQAASPLAAGGADRSSAAPVTAPGAPGVAAACGGGPSYSPPRSTQGSTWQPQPSAVPPCGRMQGLLPSPPLVRPQPPPAAMPPYGVPHWGPRGAAAHGHPPYPAAYYPHYPPYPHYRHLQPPQPPHAAFASHGYLPYGMVPLRRPATWHHHAPAPPAASAGQVAEDAPAPVLATAAEAGSKRPGGWRGAPPPPVALWPPEHAVGGGGVLGSPCWEYGGDPWLYGASYDSAPPYGLPYMPAYPPPGGACLSPRRRPRAHSIDGVQPRVAAPHPEQAASAAGFYGNGQHAPPQYVDTGARLAEETDSAKRRRLAGTTSLPLLPPAGSTAAPQEHLLDAPLTAPAPSAAAEPSAPSPRKQQPQQQQQQQQQPATSAGAAAHCRYAQLPVHLPGPARAPAFAPAFAPAPQQQPTAAHSAFAAVQGGLLPEAMQHAIMDSFDLEAFAAQLDLHDFDLTAPASDFEGLGLELECIELATRRISLPCDPPVAAPASAQAVYNAATVAGAKVEAACGGEGCGPVGATQLPPSGAGTDASKEADAAWHFSGQPLTVAAPPPAAAAAAQRASRGGAAPSPPSPPGARKTPTRRAHGNISRLQRPLVQPASALQLPGPIRVTVTTAGGLSAARGGAASRGRDDSDSDGEAGGFGGSTCGFSSGGEAGAGSVMGLFHAAAYIEGDKCIEYGGAMVSRSAFERAGGSIMAKWYRSIKVLPEGLSLGKWLQRNGLPILKGNPRCSRKVRARASPRGGAAAKAGAGYGDDDE</sequence>
<feature type="region of interest" description="Disordered" evidence="1">
    <location>
        <begin position="328"/>
        <end position="464"/>
    </location>
</feature>
<evidence type="ECO:0000256" key="1">
    <source>
        <dbReference type="SAM" id="MobiDB-lite"/>
    </source>
</evidence>
<gene>
    <name evidence="2" type="ORF">TSOC_004683</name>
</gene>
<feature type="compositionally biased region" description="Low complexity" evidence="1">
    <location>
        <begin position="726"/>
        <end position="754"/>
    </location>
</feature>
<dbReference type="Proteomes" id="UP000236333">
    <property type="component" value="Unassembled WGS sequence"/>
</dbReference>
<feature type="region of interest" description="Disordered" evidence="1">
    <location>
        <begin position="1"/>
        <end position="38"/>
    </location>
</feature>
<feature type="compositionally biased region" description="Pro residues" evidence="1">
    <location>
        <begin position="452"/>
        <end position="464"/>
    </location>
</feature>
<protein>
    <submittedName>
        <fullName evidence="2">Uncharacterized protein</fullName>
    </submittedName>
</protein>
<comment type="caution">
    <text evidence="2">The sequence shown here is derived from an EMBL/GenBank/DDBJ whole genome shotgun (WGS) entry which is preliminary data.</text>
</comment>
<feature type="compositionally biased region" description="Low complexity" evidence="1">
    <location>
        <begin position="939"/>
        <end position="952"/>
    </location>
</feature>
<organism evidence="2 3">
    <name type="scientific">Tetrabaena socialis</name>
    <dbReference type="NCBI Taxonomy" id="47790"/>
    <lineage>
        <taxon>Eukaryota</taxon>
        <taxon>Viridiplantae</taxon>
        <taxon>Chlorophyta</taxon>
        <taxon>core chlorophytes</taxon>
        <taxon>Chlorophyceae</taxon>
        <taxon>CS clade</taxon>
        <taxon>Chlamydomonadales</taxon>
        <taxon>Tetrabaenaceae</taxon>
        <taxon>Tetrabaena</taxon>
    </lineage>
</organism>
<feature type="region of interest" description="Disordered" evidence="1">
    <location>
        <begin position="293"/>
        <end position="313"/>
    </location>
</feature>
<feature type="region of interest" description="Disordered" evidence="1">
    <location>
        <begin position="929"/>
        <end position="987"/>
    </location>
</feature>